<dbReference type="EMBL" id="JAHHGZ010000047">
    <property type="protein sequence ID" value="MBW4671548.1"/>
    <property type="molecule type" value="Genomic_DNA"/>
</dbReference>
<dbReference type="Pfam" id="PF17210">
    <property type="entry name" value="SdrD_B"/>
    <property type="match status" value="1"/>
</dbReference>
<reference evidence="6" key="1">
    <citation type="submission" date="2021-05" db="EMBL/GenBank/DDBJ databases">
        <authorList>
            <person name="Pietrasiak N."/>
            <person name="Ward R."/>
            <person name="Stajich J.E."/>
            <person name="Kurbessoian T."/>
        </authorList>
    </citation>
    <scope>NUCLEOTIDE SEQUENCE</scope>
    <source>
        <strain evidence="6">GSE-NOS-MK-12-04C</strain>
    </source>
</reference>
<evidence type="ECO:0000256" key="2">
    <source>
        <dbReference type="ARBA" id="ARBA00022525"/>
    </source>
</evidence>
<organism evidence="6 7">
    <name type="scientific">Cyanomargarita calcarea GSE-NOS-MK-12-04C</name>
    <dbReference type="NCBI Taxonomy" id="2839659"/>
    <lineage>
        <taxon>Bacteria</taxon>
        <taxon>Bacillati</taxon>
        <taxon>Cyanobacteriota</taxon>
        <taxon>Cyanophyceae</taxon>
        <taxon>Nostocales</taxon>
        <taxon>Cyanomargaritaceae</taxon>
        <taxon>Cyanomargarita</taxon>
    </lineage>
</organism>
<dbReference type="Gene3D" id="2.60.40.1260">
    <property type="entry name" value="Lamin Tail domain"/>
    <property type="match status" value="1"/>
</dbReference>
<protein>
    <submittedName>
        <fullName evidence="6">Lamin tail domain-containing protein</fullName>
    </submittedName>
</protein>
<dbReference type="Pfam" id="PF00932">
    <property type="entry name" value="LTD"/>
    <property type="match status" value="1"/>
</dbReference>
<reference evidence="6" key="2">
    <citation type="journal article" date="2022" name="Microbiol. Resour. Announc.">
        <title>Metagenome Sequencing to Explore Phylogenomics of Terrestrial Cyanobacteria.</title>
        <authorList>
            <person name="Ward R.D."/>
            <person name="Stajich J.E."/>
            <person name="Johansen J.R."/>
            <person name="Huntemann M."/>
            <person name="Clum A."/>
            <person name="Foster B."/>
            <person name="Foster B."/>
            <person name="Roux S."/>
            <person name="Palaniappan K."/>
            <person name="Varghese N."/>
            <person name="Mukherjee S."/>
            <person name="Reddy T.B.K."/>
            <person name="Daum C."/>
            <person name="Copeland A."/>
            <person name="Chen I.A."/>
            <person name="Ivanova N.N."/>
            <person name="Kyrpides N.C."/>
            <person name="Shapiro N."/>
            <person name="Eloe-Fadrosh E.A."/>
            <person name="Pietrasiak N."/>
        </authorList>
    </citation>
    <scope>NUCLEOTIDE SEQUENCE</scope>
    <source>
        <strain evidence="6">GSE-NOS-MK-12-04C</strain>
    </source>
</reference>
<keyword evidence="3" id="KW-0732">Signal</keyword>
<dbReference type="InterPro" id="IPR033764">
    <property type="entry name" value="Sdr_B"/>
</dbReference>
<dbReference type="SUPFAM" id="SSF117074">
    <property type="entry name" value="Hypothetical protein PA1324"/>
    <property type="match status" value="1"/>
</dbReference>
<dbReference type="AlphaFoldDB" id="A0A951UVC2"/>
<dbReference type="SUPFAM" id="SSF74853">
    <property type="entry name" value="Lamin A/C globular tail domain"/>
    <property type="match status" value="1"/>
</dbReference>
<evidence type="ECO:0000256" key="4">
    <source>
        <dbReference type="SAM" id="MobiDB-lite"/>
    </source>
</evidence>
<feature type="domain" description="LTD" evidence="5">
    <location>
        <begin position="688"/>
        <end position="831"/>
    </location>
</feature>
<dbReference type="InterPro" id="IPR001322">
    <property type="entry name" value="Lamin_tail_dom"/>
</dbReference>
<dbReference type="InterPro" id="IPR047589">
    <property type="entry name" value="DUF11_rpt"/>
</dbReference>
<comment type="caution">
    <text evidence="6">The sequence shown here is derived from an EMBL/GenBank/DDBJ whole genome shotgun (WGS) entry which is preliminary data.</text>
</comment>
<keyword evidence="2" id="KW-0964">Secreted</keyword>
<sequence length="1108" mass="118196">MNQLISGASEPLMSKHLLAANNSIPNRYGRLLGSLALSLCALSSWMQPVNAEGSRTLYPSTAPTGSSRANLEWRTNLYGNLVKRRTLLKVYANQGEYILLGSSAVEQGSGDILVYNPNTFTGNVGDENIPGTPDFKCSTQPNKKPGQGYISSRALELAGPQSVDGTANTTGYIPCYYKAPSTGVYNVVMYGPIGGDSGADGGPTGELDMGSPNNFNSTQGSTVAAWDVTVRSSDPKSTTDINGRLFSYYLALFTGNNGRPLNFPIYPITTDGYKYKVELRGLDPNGFVIFGNQVGFFDSDGKTPLYHDILGQDSQISNPDGNTKLARPQYGTFFNPIDSTVLSYIDLYATDGRYDGTGVPSSPVTPEVKDLKFTGTAGANNSSFGTGGTFTFDSKEKGNYEIVISLDGVNYDPTKAQNRSLRGIMAAVGVQSVFWNGKDNSGKDFPVGTNYKVRVKVHSGEYHFPLLDAENNFTGGPTITMLNGTNPLGNTTAFYDDRGYTTIGGINVGTPGAVLCGVGQPSPTFSNTISGFNTESNNRKFGQSGNQGNPGKKCDPAGSFGDTKGLDIWTYFPASAQDSQLNIIDSKLTISGTLYKDNDGNSKFDSAEPTVPAGITVKLINPTDNSVIATTTTNEYGAYIFTGVTSNTNYQVQIDPNDSKIPTGFFLSTPKNLTFKVTTDSLSNQNFGFNVYQVSLDAGKVIINEAFYKETGATADTNDEFIEIYNASNSIANLSYWKLMDGNLIQNNIDGINGIDSITSKSSPYLFPNGTTLAPGKYAVIWIGKNNPNHQSPKATVQAWLEQTPKLNNDGDDIWLYDNQNQIVDYIAYGSGSEVNTPPPTFLNLWNSTYQSALAGALSGQSISLTKNGLDGNTSACWEPTTSAIAKTQGCTNYLPTRNTDTTGKYKTSVGANNNDPAKLVLVKRITKINGAEVTEYVDDTTSAKKNDDNDPNWPNSNSGFSTFLRGAINGGKVKPGDELEYTIYFLSSGEGAIKNVNICDLVPNNSSFVDNAFASGSGIALQIGSTTNLTNANDSDRGQYLAPGTAAPGTCNKVDILNGVTPPNALSAAQNTTGAVLVNVINGSTTLPDAAPGSLPYGFIRFHVKVK</sequence>
<evidence type="ECO:0000256" key="3">
    <source>
        <dbReference type="ARBA" id="ARBA00022729"/>
    </source>
</evidence>
<accession>A0A951UVC2</accession>
<gene>
    <name evidence="6" type="ORF">KME60_30010</name>
</gene>
<evidence type="ECO:0000259" key="5">
    <source>
        <dbReference type="PROSITE" id="PS51841"/>
    </source>
</evidence>
<proteinExistence type="predicted"/>
<dbReference type="GO" id="GO:0005576">
    <property type="term" value="C:extracellular region"/>
    <property type="evidence" value="ECO:0007669"/>
    <property type="project" value="UniProtKB-SubCell"/>
</dbReference>
<dbReference type="PROSITE" id="PS51841">
    <property type="entry name" value="LTD"/>
    <property type="match status" value="1"/>
</dbReference>
<comment type="subcellular location">
    <subcellularLocation>
        <location evidence="1">Secreted</location>
    </subcellularLocation>
</comment>
<dbReference type="InterPro" id="IPR036415">
    <property type="entry name" value="Lamin_tail_dom_sf"/>
</dbReference>
<evidence type="ECO:0000313" key="7">
    <source>
        <dbReference type="Proteomes" id="UP000729701"/>
    </source>
</evidence>
<feature type="region of interest" description="Disordered" evidence="4">
    <location>
        <begin position="940"/>
        <end position="959"/>
    </location>
</feature>
<dbReference type="Gene3D" id="2.60.40.10">
    <property type="entry name" value="Immunoglobulins"/>
    <property type="match status" value="1"/>
</dbReference>
<dbReference type="NCBIfam" id="TIGR01451">
    <property type="entry name" value="B_ant_repeat"/>
    <property type="match status" value="1"/>
</dbReference>
<evidence type="ECO:0000256" key="1">
    <source>
        <dbReference type="ARBA" id="ARBA00004613"/>
    </source>
</evidence>
<dbReference type="Proteomes" id="UP000729701">
    <property type="component" value="Unassembled WGS sequence"/>
</dbReference>
<evidence type="ECO:0000313" key="6">
    <source>
        <dbReference type="EMBL" id="MBW4671548.1"/>
    </source>
</evidence>
<dbReference type="InterPro" id="IPR013783">
    <property type="entry name" value="Ig-like_fold"/>
</dbReference>
<name>A0A951UVC2_9CYAN</name>